<dbReference type="GO" id="GO:0006102">
    <property type="term" value="P:isocitrate metabolic process"/>
    <property type="evidence" value="ECO:0007669"/>
    <property type="project" value="TreeGrafter"/>
</dbReference>
<reference evidence="4 5" key="1">
    <citation type="submission" date="2018-07" db="EMBL/GenBank/DDBJ databases">
        <title>Genomic Encyclopedia of Type Strains, Phase IV (KMG-IV): sequencing the most valuable type-strain genomes for metagenomic binning, comparative biology and taxonomic classification.</title>
        <authorList>
            <person name="Goeker M."/>
        </authorList>
    </citation>
    <scope>NUCLEOTIDE SEQUENCE [LARGE SCALE GENOMIC DNA]</scope>
    <source>
        <strain evidence="4 5">DSM 7466</strain>
    </source>
</reference>
<feature type="non-terminal residue" evidence="4">
    <location>
        <position position="1"/>
    </location>
</feature>
<evidence type="ECO:0000256" key="1">
    <source>
        <dbReference type="ARBA" id="ARBA00007769"/>
    </source>
</evidence>
<keyword evidence="5" id="KW-1185">Reference proteome</keyword>
<dbReference type="GO" id="GO:0006099">
    <property type="term" value="P:tricarboxylic acid cycle"/>
    <property type="evidence" value="ECO:0007669"/>
    <property type="project" value="TreeGrafter"/>
</dbReference>
<evidence type="ECO:0000313" key="5">
    <source>
        <dbReference type="Proteomes" id="UP000256864"/>
    </source>
</evidence>
<evidence type="ECO:0000259" key="3">
    <source>
        <dbReference type="Pfam" id="PF00180"/>
    </source>
</evidence>
<proteinExistence type="inferred from homology"/>
<sequence>APSANIGEKNALFEPVHGSAPQIAGKNIANPTAMILTTTLMLKHLNKKQEAQKIEKALQKTLMRGIMTPDLGGTASTMEMAEAIKEEIVKGE</sequence>
<dbReference type="SUPFAM" id="SSF53659">
    <property type="entry name" value="Isocitrate/Isopropylmalate dehydrogenase-like"/>
    <property type="match status" value="1"/>
</dbReference>
<dbReference type="InterPro" id="IPR024084">
    <property type="entry name" value="IsoPropMal-DH-like_dom"/>
</dbReference>
<dbReference type="RefSeq" id="WP_245942905.1">
    <property type="nucleotide sequence ID" value="NZ_QREL01000003.1"/>
</dbReference>
<dbReference type="Pfam" id="PF00180">
    <property type="entry name" value="Iso_dh"/>
    <property type="match status" value="1"/>
</dbReference>
<protein>
    <submittedName>
        <fullName evidence="4">Isocitrate/isopropylmalate dehydrogenase</fullName>
    </submittedName>
</protein>
<feature type="domain" description="Isopropylmalate dehydrogenase-like" evidence="3">
    <location>
        <begin position="1"/>
        <end position="84"/>
    </location>
</feature>
<dbReference type="Proteomes" id="UP000256864">
    <property type="component" value="Unassembled WGS sequence"/>
</dbReference>
<comment type="caution">
    <text evidence="4">The sequence shown here is derived from an EMBL/GenBank/DDBJ whole genome shotgun (WGS) entry which is preliminary data.</text>
</comment>
<dbReference type="EMBL" id="QREL01000003">
    <property type="protein sequence ID" value="REE25333.1"/>
    <property type="molecule type" value="Genomic_DNA"/>
</dbReference>
<organism evidence="4 5">
    <name type="scientific">Methanothermobacter defluvii</name>
    <dbReference type="NCBI Taxonomy" id="49339"/>
    <lineage>
        <taxon>Archaea</taxon>
        <taxon>Methanobacteriati</taxon>
        <taxon>Methanobacteriota</taxon>
        <taxon>Methanomada group</taxon>
        <taxon>Methanobacteria</taxon>
        <taxon>Methanobacteriales</taxon>
        <taxon>Methanobacteriaceae</taxon>
        <taxon>Methanothermobacter</taxon>
    </lineage>
</organism>
<keyword evidence="2" id="KW-0560">Oxidoreductase</keyword>
<dbReference type="AlphaFoldDB" id="A0A371NCF6"/>
<dbReference type="PANTHER" id="PTHR11835:SF34">
    <property type="entry name" value="ISOCITRATE DEHYDROGENASE [NAD] SUBUNIT ALPHA, MITOCHONDRIAL"/>
    <property type="match status" value="1"/>
</dbReference>
<evidence type="ECO:0000256" key="2">
    <source>
        <dbReference type="ARBA" id="ARBA00023002"/>
    </source>
</evidence>
<evidence type="ECO:0000313" key="4">
    <source>
        <dbReference type="EMBL" id="REE25333.1"/>
    </source>
</evidence>
<name>A0A371NCF6_9EURY</name>
<comment type="similarity">
    <text evidence="1">Belongs to the isocitrate and isopropylmalate dehydrogenases family.</text>
</comment>
<accession>A0A371NCF6</accession>
<gene>
    <name evidence="4" type="ORF">C7452_1684</name>
</gene>
<dbReference type="GO" id="GO:0004449">
    <property type="term" value="F:isocitrate dehydrogenase (NAD+) activity"/>
    <property type="evidence" value="ECO:0007669"/>
    <property type="project" value="TreeGrafter"/>
</dbReference>
<dbReference type="PANTHER" id="PTHR11835">
    <property type="entry name" value="DECARBOXYLATING DEHYDROGENASES-ISOCITRATE, ISOPROPYLMALATE, TARTRATE"/>
    <property type="match status" value="1"/>
</dbReference>
<dbReference type="Gene3D" id="3.40.718.10">
    <property type="entry name" value="Isopropylmalate Dehydrogenase"/>
    <property type="match status" value="1"/>
</dbReference>